<sequence length="143" mass="16258">MYRETAAHPVRDDLDDPFFFAFETHVLQKALPAFEEACRFARDRGLSCTVELLTNDDGNPELCLLARQRDDLPHSSYRIIADPATQGIVHEEYSAISQRTRRVAARLASINTMVLDTQLAAFFKHAFDLRLDYAGERHGGGFW</sequence>
<reference evidence="2" key="1">
    <citation type="submission" date="2016-10" db="EMBL/GenBank/DDBJ databases">
        <authorList>
            <person name="Varghese N."/>
            <person name="Submissions S."/>
        </authorList>
    </citation>
    <scope>NUCLEOTIDE SEQUENCE [LARGE SCALE GENOMIC DNA]</scope>
    <source>
        <strain evidence="2">JCM 21621</strain>
    </source>
</reference>
<dbReference type="AlphaFoldDB" id="A0A1H0LHQ8"/>
<proteinExistence type="predicted"/>
<accession>A0A1H0LHQ8</accession>
<gene>
    <name evidence="1" type="ORF">SAMN05216193_11467</name>
</gene>
<keyword evidence="2" id="KW-1185">Reference proteome</keyword>
<evidence type="ECO:0000313" key="1">
    <source>
        <dbReference type="EMBL" id="SDO67541.1"/>
    </source>
</evidence>
<dbReference type="Proteomes" id="UP000242957">
    <property type="component" value="Unassembled WGS sequence"/>
</dbReference>
<evidence type="ECO:0000313" key="2">
    <source>
        <dbReference type="Proteomes" id="UP000242957"/>
    </source>
</evidence>
<dbReference type="RefSeq" id="WP_084312235.1">
    <property type="nucleotide sequence ID" value="NZ_FNIJ01000014.1"/>
</dbReference>
<dbReference type="OrthoDB" id="6883295at2"/>
<dbReference type="EMBL" id="FNIJ01000014">
    <property type="protein sequence ID" value="SDO67541.1"/>
    <property type="molecule type" value="Genomic_DNA"/>
</dbReference>
<protein>
    <submittedName>
        <fullName evidence="1">Uncharacterized protein</fullName>
    </submittedName>
</protein>
<name>A0A1H0LHQ8_9PSED</name>
<organism evidence="1 2">
    <name type="scientific">Pseudomonas jinjuensis</name>
    <dbReference type="NCBI Taxonomy" id="198616"/>
    <lineage>
        <taxon>Bacteria</taxon>
        <taxon>Pseudomonadati</taxon>
        <taxon>Pseudomonadota</taxon>
        <taxon>Gammaproteobacteria</taxon>
        <taxon>Pseudomonadales</taxon>
        <taxon>Pseudomonadaceae</taxon>
        <taxon>Pseudomonas</taxon>
    </lineage>
</organism>